<comment type="subcellular location">
    <subcellularLocation>
        <location evidence="1 9">Nucleus</location>
    </subcellularLocation>
</comment>
<dbReference type="InterPro" id="IPR007199">
    <property type="entry name" value="Rep_factor-A_N"/>
</dbReference>
<comment type="function">
    <text evidence="9">As part of the replication protein A (RPA/RP-A), a single-stranded DNA-binding heterotrimeric complex, may play an essential role in DNA replication, recombination and repair. Binds and stabilizes single-stranded DNA intermediates, preventing complementary DNA reannealing and recruiting different proteins involved in DNA metabolism.</text>
</comment>
<evidence type="ECO:0000256" key="9">
    <source>
        <dbReference type="RuleBase" id="RU364130"/>
    </source>
</evidence>
<evidence type="ECO:0000256" key="10">
    <source>
        <dbReference type="SAM" id="MobiDB-lite"/>
    </source>
</evidence>
<dbReference type="EMBL" id="SGPJ01000063">
    <property type="protein sequence ID" value="THG99977.1"/>
    <property type="molecule type" value="Genomic_DNA"/>
</dbReference>
<dbReference type="NCBIfam" id="TIGR00617">
    <property type="entry name" value="rpa1"/>
    <property type="match status" value="1"/>
</dbReference>
<dbReference type="GO" id="GO:0008270">
    <property type="term" value="F:zinc ion binding"/>
    <property type="evidence" value="ECO:0007669"/>
    <property type="project" value="UniProtKB-KW"/>
</dbReference>
<dbReference type="CDD" id="cd04477">
    <property type="entry name" value="RPA1N"/>
    <property type="match status" value="1"/>
</dbReference>
<dbReference type="FunFam" id="2.40.50.140:FF:000064">
    <property type="entry name" value="Replication protein A subunit"/>
    <property type="match status" value="1"/>
</dbReference>
<gene>
    <name evidence="15" type="ORF">EW026_g2488</name>
</gene>
<dbReference type="SUPFAM" id="SSF50249">
    <property type="entry name" value="Nucleic acid-binding proteins"/>
    <property type="match status" value="4"/>
</dbReference>
<feature type="compositionally biased region" description="Low complexity" evidence="10">
    <location>
        <begin position="147"/>
        <end position="176"/>
    </location>
</feature>
<dbReference type="InterPro" id="IPR047192">
    <property type="entry name" value="Euk_RPA1_DBD_C"/>
</dbReference>
<feature type="domain" description="Replication protein A OB" evidence="14">
    <location>
        <begin position="319"/>
        <end position="415"/>
    </location>
</feature>
<evidence type="ECO:0000256" key="1">
    <source>
        <dbReference type="ARBA" id="ARBA00004123"/>
    </source>
</evidence>
<dbReference type="Pfam" id="PF16900">
    <property type="entry name" value="REPA_OB_2"/>
    <property type="match status" value="1"/>
</dbReference>
<dbReference type="Gene3D" id="2.40.50.140">
    <property type="entry name" value="Nucleic acid-binding proteins"/>
    <property type="match status" value="4"/>
</dbReference>
<evidence type="ECO:0000259" key="12">
    <source>
        <dbReference type="Pfam" id="PF04057"/>
    </source>
</evidence>
<dbReference type="GO" id="GO:0003677">
    <property type="term" value="F:DNA binding"/>
    <property type="evidence" value="ECO:0007669"/>
    <property type="project" value="UniProtKB-KW"/>
</dbReference>
<dbReference type="FunFam" id="2.40.50.140:FF:000041">
    <property type="entry name" value="Replication protein A subunit"/>
    <property type="match status" value="1"/>
</dbReference>
<dbReference type="PANTHER" id="PTHR47165:SF4">
    <property type="entry name" value="OS03G0429900 PROTEIN"/>
    <property type="match status" value="1"/>
</dbReference>
<evidence type="ECO:0000259" key="11">
    <source>
        <dbReference type="Pfam" id="PF01336"/>
    </source>
</evidence>
<keyword evidence="3 9" id="KW-0235">DNA replication</keyword>
<keyword evidence="7 9" id="KW-0238">DNA-binding</keyword>
<dbReference type="Pfam" id="PF01336">
    <property type="entry name" value="tRNA_anti-codon"/>
    <property type="match status" value="1"/>
</dbReference>
<dbReference type="CDD" id="cd04474">
    <property type="entry name" value="RPA1_DBD_A"/>
    <property type="match status" value="1"/>
</dbReference>
<dbReference type="FunFam" id="2.40.50.140:FF:000117">
    <property type="entry name" value="Replication protein A subunit"/>
    <property type="match status" value="1"/>
</dbReference>
<comment type="similarity">
    <text evidence="2 9">Belongs to the replication factor A protein 1 family.</text>
</comment>
<evidence type="ECO:0000259" key="14">
    <source>
        <dbReference type="Pfam" id="PF16900"/>
    </source>
</evidence>
<dbReference type="Pfam" id="PF04057">
    <property type="entry name" value="Rep-A_N"/>
    <property type="match status" value="1"/>
</dbReference>
<dbReference type="InterPro" id="IPR012340">
    <property type="entry name" value="NA-bd_OB-fold"/>
</dbReference>
<evidence type="ECO:0000313" key="15">
    <source>
        <dbReference type="EMBL" id="THG99977.1"/>
    </source>
</evidence>
<dbReference type="GO" id="GO:0005662">
    <property type="term" value="C:DNA replication factor A complex"/>
    <property type="evidence" value="ECO:0007669"/>
    <property type="project" value="UniProtKB-ARBA"/>
</dbReference>
<feature type="region of interest" description="Disordered" evidence="10">
    <location>
        <begin position="130"/>
        <end position="178"/>
    </location>
</feature>
<dbReference type="Proteomes" id="UP000309038">
    <property type="component" value="Unassembled WGS sequence"/>
</dbReference>
<evidence type="ECO:0000259" key="13">
    <source>
        <dbReference type="Pfam" id="PF08646"/>
    </source>
</evidence>
<evidence type="ECO:0000313" key="16">
    <source>
        <dbReference type="Proteomes" id="UP000309038"/>
    </source>
</evidence>
<feature type="domain" description="Replication factor A C-terminal" evidence="13">
    <location>
        <begin position="471"/>
        <end position="563"/>
    </location>
</feature>
<accession>A0A4S4KQ55</accession>
<dbReference type="InterPro" id="IPR004591">
    <property type="entry name" value="Rfa1"/>
</dbReference>
<keyword evidence="8 9" id="KW-0539">Nucleus</keyword>
<organism evidence="15 16">
    <name type="scientific">Hermanssonia centrifuga</name>
    <dbReference type="NCBI Taxonomy" id="98765"/>
    <lineage>
        <taxon>Eukaryota</taxon>
        <taxon>Fungi</taxon>
        <taxon>Dikarya</taxon>
        <taxon>Basidiomycota</taxon>
        <taxon>Agaricomycotina</taxon>
        <taxon>Agaricomycetes</taxon>
        <taxon>Polyporales</taxon>
        <taxon>Meruliaceae</taxon>
        <taxon>Hermanssonia</taxon>
    </lineage>
</organism>
<dbReference type="GO" id="GO:0006281">
    <property type="term" value="P:DNA repair"/>
    <property type="evidence" value="ECO:0007669"/>
    <property type="project" value="InterPro"/>
</dbReference>
<keyword evidence="5 9" id="KW-0863">Zinc-finger</keyword>
<reference evidence="15 16" key="1">
    <citation type="submission" date="2019-02" db="EMBL/GenBank/DDBJ databases">
        <title>Genome sequencing of the rare red list fungi Phlebia centrifuga.</title>
        <authorList>
            <person name="Buettner E."/>
            <person name="Kellner H."/>
        </authorList>
    </citation>
    <scope>NUCLEOTIDE SEQUENCE [LARGE SCALE GENOMIC DNA]</scope>
    <source>
        <strain evidence="15 16">DSM 108282</strain>
    </source>
</reference>
<keyword evidence="6 9" id="KW-0862">Zinc</keyword>
<comment type="subunit">
    <text evidence="9">Component of the heterotrimeric canonical replication protein A complex (RPA).</text>
</comment>
<feature type="domain" description="Replication factor-A protein 1 N-terminal" evidence="12">
    <location>
        <begin position="29"/>
        <end position="113"/>
    </location>
</feature>
<dbReference type="InterPro" id="IPR013955">
    <property type="entry name" value="Rep_factor-A_C"/>
</dbReference>
<dbReference type="AlphaFoldDB" id="A0A4S4KQ55"/>
<proteinExistence type="inferred from homology"/>
<dbReference type="PANTHER" id="PTHR47165">
    <property type="entry name" value="OS03G0429900 PROTEIN"/>
    <property type="match status" value="1"/>
</dbReference>
<sequence length="576" mass="63888">MSNVQLTAGICERLNTPGDNDEEQETLWNSQPTVQILSIKKVGTTTGPNALDRYRIIVSDGEFFLQAMLATQLNKLVEEGTVGKNTVVVINKFTSNYVQEKRLLIVLGLHVVSQESEKIGAPLALQLPPGSEAVTPAPKPNSTAKNTPVATTSGASTSTTPTAQATANQRQPNRNAKGPAVFPIEGLSPYQNNWTIKARVTQKSDIKTWSNPRGEGKLFNVTLMDESGEIRATAFNAVVDQLYEKLEEGKVYYVSKARVNLAKKKFSNLTNDYELALERNTEIEEVGGFFDFIVRYNFVTLANLQSLNKDALCGMPPSICSMQAIPKQFIADVIAVVQEIGPVSELISKFNKPIVKRELTIADQSNFSVRLTLWGKYAEQFNQTGEPVIAWKSVKVGDFGGRSLSMMSSSMMEINPDLPEAHNLRGWAVLRRFDRRDIQLLNDVREAELGMGENAEYFSTRATIMHIKSDNIAYVMSMAVADHSGQAWLQGFNDVGQAVFNVSADELVGIKENDDEKYNKVLDGAIGSMFNFTCRAKSDSFNDQVRVRYGIQRIHPLDFKEEGIYLKELLSSPWAT</sequence>
<protein>
    <recommendedName>
        <fullName evidence="9">Replication protein A subunit</fullName>
    </recommendedName>
</protein>
<dbReference type="GO" id="GO:0007004">
    <property type="term" value="P:telomere maintenance via telomerase"/>
    <property type="evidence" value="ECO:0007669"/>
    <property type="project" value="UniProtKB-ARBA"/>
</dbReference>
<dbReference type="GO" id="GO:0000781">
    <property type="term" value="C:chromosome, telomeric region"/>
    <property type="evidence" value="ECO:0007669"/>
    <property type="project" value="UniProtKB-ARBA"/>
</dbReference>
<evidence type="ECO:0000256" key="2">
    <source>
        <dbReference type="ARBA" id="ARBA00005690"/>
    </source>
</evidence>
<feature type="domain" description="OB" evidence="11">
    <location>
        <begin position="194"/>
        <end position="274"/>
    </location>
</feature>
<dbReference type="GO" id="GO:0006260">
    <property type="term" value="P:DNA replication"/>
    <property type="evidence" value="ECO:0007669"/>
    <property type="project" value="UniProtKB-KW"/>
</dbReference>
<comment type="caution">
    <text evidence="15">The sequence shown here is derived from an EMBL/GenBank/DDBJ whole genome shotgun (WGS) entry which is preliminary data.</text>
</comment>
<dbReference type="CDD" id="cd04475">
    <property type="entry name" value="RPA1_DBD_B"/>
    <property type="match status" value="1"/>
</dbReference>
<evidence type="ECO:0000256" key="4">
    <source>
        <dbReference type="ARBA" id="ARBA00022723"/>
    </source>
</evidence>
<keyword evidence="4 9" id="KW-0479">Metal-binding</keyword>
<dbReference type="InterPro" id="IPR004365">
    <property type="entry name" value="NA-bd_OB_tRNA"/>
</dbReference>
<name>A0A4S4KQ55_9APHY</name>
<keyword evidence="16" id="KW-1185">Reference proteome</keyword>
<dbReference type="Pfam" id="PF08646">
    <property type="entry name" value="Rep_fac-A_C"/>
    <property type="match status" value="1"/>
</dbReference>
<dbReference type="GO" id="GO:0006310">
    <property type="term" value="P:DNA recombination"/>
    <property type="evidence" value="ECO:0007669"/>
    <property type="project" value="InterPro"/>
</dbReference>
<dbReference type="InterPro" id="IPR031657">
    <property type="entry name" value="REPA_OB_2"/>
</dbReference>
<evidence type="ECO:0000256" key="7">
    <source>
        <dbReference type="ARBA" id="ARBA00023125"/>
    </source>
</evidence>
<dbReference type="CDD" id="cd04476">
    <property type="entry name" value="RPA1_DBD_C"/>
    <property type="match status" value="1"/>
</dbReference>
<evidence type="ECO:0000256" key="8">
    <source>
        <dbReference type="ARBA" id="ARBA00023242"/>
    </source>
</evidence>
<evidence type="ECO:0000256" key="3">
    <source>
        <dbReference type="ARBA" id="ARBA00022705"/>
    </source>
</evidence>
<evidence type="ECO:0000256" key="6">
    <source>
        <dbReference type="ARBA" id="ARBA00022833"/>
    </source>
</evidence>
<evidence type="ECO:0000256" key="5">
    <source>
        <dbReference type="ARBA" id="ARBA00022771"/>
    </source>
</evidence>